<sequence>MVYSYHFSLACLSRIVCGQIKNSLTGSVVTLSYRDVSGNVT</sequence>
<keyword evidence="2" id="KW-1185">Reference proteome</keyword>
<dbReference type="AlphaFoldDB" id="A0A0U1L6D0"/>
<accession>A0A0U1L6D0</accession>
<evidence type="ECO:0000313" key="2">
    <source>
        <dbReference type="Proteomes" id="UP000049855"/>
    </source>
</evidence>
<reference evidence="2" key="1">
    <citation type="submission" date="2015-03" db="EMBL/GenBank/DDBJ databases">
        <authorList>
            <person name="Nijsse Bart"/>
        </authorList>
    </citation>
    <scope>NUCLEOTIDE SEQUENCE [LARGE SCALE GENOMIC DNA]</scope>
</reference>
<dbReference type="Proteomes" id="UP000049855">
    <property type="component" value="Unassembled WGS sequence"/>
</dbReference>
<organism evidence="1 2">
    <name type="scientific">Sporomusa ovata</name>
    <dbReference type="NCBI Taxonomy" id="2378"/>
    <lineage>
        <taxon>Bacteria</taxon>
        <taxon>Bacillati</taxon>
        <taxon>Bacillota</taxon>
        <taxon>Negativicutes</taxon>
        <taxon>Selenomonadales</taxon>
        <taxon>Sporomusaceae</taxon>
        <taxon>Sporomusa</taxon>
    </lineage>
</organism>
<gene>
    <name evidence="1" type="ORF">SpAn4DRAFT_0906</name>
</gene>
<proteinExistence type="predicted"/>
<name>A0A0U1L6D0_9FIRM</name>
<evidence type="ECO:0000313" key="1">
    <source>
        <dbReference type="EMBL" id="CQR74444.1"/>
    </source>
</evidence>
<dbReference type="EMBL" id="CTRP01000014">
    <property type="protein sequence ID" value="CQR74444.1"/>
    <property type="molecule type" value="Genomic_DNA"/>
</dbReference>
<protein>
    <submittedName>
        <fullName evidence="1">Uncharacterized protein</fullName>
    </submittedName>
</protein>